<dbReference type="CDD" id="cd00773">
    <property type="entry name" value="HisRS-like_core"/>
    <property type="match status" value="1"/>
</dbReference>
<dbReference type="PANTHER" id="PTHR11476">
    <property type="entry name" value="HISTIDYL-TRNA SYNTHETASE"/>
    <property type="match status" value="1"/>
</dbReference>
<evidence type="ECO:0000259" key="3">
    <source>
        <dbReference type="PROSITE" id="PS51358"/>
    </source>
</evidence>
<dbReference type="GO" id="GO:0032543">
    <property type="term" value="P:mitochondrial translation"/>
    <property type="evidence" value="ECO:0007669"/>
    <property type="project" value="TreeGrafter"/>
</dbReference>
<organism evidence="4 5">
    <name type="scientific">Dermatophagoides pteronyssinus</name>
    <name type="common">European house dust mite</name>
    <dbReference type="NCBI Taxonomy" id="6956"/>
    <lineage>
        <taxon>Eukaryota</taxon>
        <taxon>Metazoa</taxon>
        <taxon>Ecdysozoa</taxon>
        <taxon>Arthropoda</taxon>
        <taxon>Chelicerata</taxon>
        <taxon>Arachnida</taxon>
        <taxon>Acari</taxon>
        <taxon>Acariformes</taxon>
        <taxon>Sarcoptiformes</taxon>
        <taxon>Astigmata</taxon>
        <taxon>Psoroptidia</taxon>
        <taxon>Analgoidea</taxon>
        <taxon>Pyroglyphidae</taxon>
        <taxon>Dermatophagoidinae</taxon>
        <taxon>Dermatophagoides</taxon>
    </lineage>
</organism>
<keyword evidence="4" id="KW-1185">Reference proteome</keyword>
<gene>
    <name evidence="5" type="primary">LOC113792309</name>
</gene>
<dbReference type="Gene3D" id="1.10.287.4070">
    <property type="match status" value="1"/>
</dbReference>
<dbReference type="GO" id="GO:0005739">
    <property type="term" value="C:mitochondrion"/>
    <property type="evidence" value="ECO:0007669"/>
    <property type="project" value="TreeGrafter"/>
</dbReference>
<dbReference type="GO" id="GO:0005829">
    <property type="term" value="C:cytosol"/>
    <property type="evidence" value="ECO:0007669"/>
    <property type="project" value="TreeGrafter"/>
</dbReference>
<dbReference type="GO" id="GO:0003723">
    <property type="term" value="F:RNA binding"/>
    <property type="evidence" value="ECO:0007669"/>
    <property type="project" value="TreeGrafter"/>
</dbReference>
<dbReference type="Proteomes" id="UP000515146">
    <property type="component" value="Unplaced"/>
</dbReference>
<evidence type="ECO:0000256" key="1">
    <source>
        <dbReference type="ARBA" id="ARBA00008226"/>
    </source>
</evidence>
<evidence type="ECO:0000313" key="5">
    <source>
        <dbReference type="RefSeq" id="XP_027198024.1"/>
    </source>
</evidence>
<dbReference type="Gene3D" id="1.10.246.90">
    <property type="entry name" value="Nop domain"/>
    <property type="match status" value="1"/>
</dbReference>
<dbReference type="KEGG" id="dpte:113792309"/>
<dbReference type="InterPro" id="IPR036070">
    <property type="entry name" value="Nop_dom_sf"/>
</dbReference>
<dbReference type="PANTHER" id="PTHR11476:SF7">
    <property type="entry name" value="HISTIDINE--TRNA LIGASE"/>
    <property type="match status" value="1"/>
</dbReference>
<dbReference type="SMART" id="SM00931">
    <property type="entry name" value="NOSIC"/>
    <property type="match status" value="1"/>
</dbReference>
<feature type="non-terminal residue" evidence="5">
    <location>
        <position position="706"/>
    </location>
</feature>
<dbReference type="Gene3D" id="3.30.930.10">
    <property type="entry name" value="Bira Bifunctional Protein, Domain 2"/>
    <property type="match status" value="1"/>
</dbReference>
<accession>A0A6P6Y149</accession>
<dbReference type="RefSeq" id="XP_027198024.1">
    <property type="nucleotide sequence ID" value="XM_027342223.1"/>
</dbReference>
<sequence>MLLLCETAGGFGLLKLRGTRAAVPAEVEDLALGAENISLRKFKAFEDIGVATKEIVALQSGALSKRLRKFLLNHAKPDSVLLVSDKTLAANIKQELQLNVAVAPSCSALGRAVRERLHALLQDKVDLHQQSIALSHSIARYKIQYSPDKLDVSVLHGVGLLEDLDNETNNLAMNLKEWYGFHFPEFVKRVSDNLVFAEFVLHVGLRSNLQNVSSLEHINIDERLLQELKVLAESSMGSELSLADIECLKEVSNRVVSLFQYKMQLAEYLHARMQKIAPNLAHLLGDLLGAKLIAHSGGLLNLAKQPASTVQLLGAEKALFRALKSRSNTPKYGMLYHAKLVAQASTKLKGKMARIVANKAALCARADACGAPEECAKGTVDFHPHEMQLRSCVLRDVEDVFRLFGGQAIDTPVFELKKVLTGKYGEDSKLIYDLKDQGGEMLSLRYDLTVPFARYCATHAVEKIRRYQIGKVYRRDEPQVAKGRFREFYQCDFDIAGPGDALTADAEILRLLIFLLERMQRFVGDFCVRVNHRVLLEALFAQAGVEPAQFQPVASSIDKLDKLSWKEVAEELTCVKGVAAEVVEALRPLILVKEPVSNVCARLRQISSLVSDDACRAALDHMQQLGECVPSARLHFDCSLARGLDYYTGLIFEAELVHSETRLGSIAAGGRYDQLIGQFSGRAVPAVGVSLGLERIFRLLNERVGQ</sequence>
<dbReference type="InParanoid" id="A0A6P6Y149"/>
<dbReference type="InterPro" id="IPR045864">
    <property type="entry name" value="aa-tRNA-synth_II/BPL/LPL"/>
</dbReference>
<dbReference type="InterPro" id="IPR006195">
    <property type="entry name" value="aa-tRNA-synth_II"/>
</dbReference>
<dbReference type="SUPFAM" id="SSF89124">
    <property type="entry name" value="Nop domain"/>
    <property type="match status" value="1"/>
</dbReference>
<dbReference type="InterPro" id="IPR042239">
    <property type="entry name" value="Nop_C"/>
</dbReference>
<dbReference type="Pfam" id="PF01798">
    <property type="entry name" value="Nop"/>
    <property type="match status" value="1"/>
</dbReference>
<evidence type="ECO:0000259" key="2">
    <source>
        <dbReference type="PROSITE" id="PS50862"/>
    </source>
</evidence>
<dbReference type="AlphaFoldDB" id="A0A6P6Y149"/>
<dbReference type="Pfam" id="PF13393">
    <property type="entry name" value="tRNA-synt_His"/>
    <property type="match status" value="1"/>
</dbReference>
<feature type="domain" description="Nop" evidence="3">
    <location>
        <begin position="276"/>
        <end position="402"/>
    </location>
</feature>
<feature type="domain" description="Aminoacyl-transfer RNA synthetases class-II family profile" evidence="2">
    <location>
        <begin position="373"/>
        <end position="700"/>
    </location>
</feature>
<dbReference type="GO" id="GO:0004821">
    <property type="term" value="F:histidine-tRNA ligase activity"/>
    <property type="evidence" value="ECO:0007669"/>
    <property type="project" value="TreeGrafter"/>
</dbReference>
<comment type="similarity">
    <text evidence="1">Belongs to the class-II aminoacyl-tRNA synthetase family.</text>
</comment>
<name>A0A6P6Y149_DERPT</name>
<dbReference type="PROSITE" id="PS50862">
    <property type="entry name" value="AA_TRNA_LIGASE_II"/>
    <property type="match status" value="1"/>
</dbReference>
<protein>
    <submittedName>
        <fullName evidence="5">Nucleolar protein 58-like</fullName>
    </submittedName>
</protein>
<evidence type="ECO:0000313" key="4">
    <source>
        <dbReference type="Proteomes" id="UP000515146"/>
    </source>
</evidence>
<dbReference type="GO" id="GO:0006427">
    <property type="term" value="P:histidyl-tRNA aminoacylation"/>
    <property type="evidence" value="ECO:0007669"/>
    <property type="project" value="TreeGrafter"/>
</dbReference>
<dbReference type="OrthoDB" id="1906957at2759"/>
<dbReference type="InterPro" id="IPR041715">
    <property type="entry name" value="HisRS-like_core"/>
</dbReference>
<dbReference type="InterPro" id="IPR012976">
    <property type="entry name" value="NOSIC"/>
</dbReference>
<proteinExistence type="inferred from homology"/>
<dbReference type="PROSITE" id="PS51358">
    <property type="entry name" value="NOP"/>
    <property type="match status" value="1"/>
</dbReference>
<dbReference type="InterPro" id="IPR002687">
    <property type="entry name" value="Nop_dom"/>
</dbReference>
<reference evidence="5" key="1">
    <citation type="submission" date="2025-08" db="UniProtKB">
        <authorList>
            <consortium name="RefSeq"/>
        </authorList>
    </citation>
    <scope>IDENTIFICATION</scope>
    <source>
        <strain evidence="5">Airmid</strain>
    </source>
</reference>
<dbReference type="SUPFAM" id="SSF55681">
    <property type="entry name" value="Class II aaRS and biotin synthetases"/>
    <property type="match status" value="1"/>
</dbReference>